<comment type="caution">
    <text evidence="1">The sequence shown here is derived from an EMBL/GenBank/DDBJ whole genome shotgun (WGS) entry which is preliminary data.</text>
</comment>
<dbReference type="Proteomes" id="UP000815325">
    <property type="component" value="Unassembled WGS sequence"/>
</dbReference>
<evidence type="ECO:0000313" key="1">
    <source>
        <dbReference type="EMBL" id="KAF5829470.1"/>
    </source>
</evidence>
<dbReference type="EMBL" id="MU070155">
    <property type="protein sequence ID" value="KAF5829470.1"/>
    <property type="molecule type" value="Genomic_DNA"/>
</dbReference>
<keyword evidence="2" id="KW-1185">Reference proteome</keyword>
<reference evidence="1" key="1">
    <citation type="submission" date="2017-08" db="EMBL/GenBank/DDBJ databases">
        <authorList>
            <person name="Polle J.E."/>
            <person name="Barry K."/>
            <person name="Cushman J."/>
            <person name="Schmutz J."/>
            <person name="Tran D."/>
            <person name="Hathwaick L.T."/>
            <person name="Yim W.C."/>
            <person name="Jenkins J."/>
            <person name="Mckie-Krisberg Z.M."/>
            <person name="Prochnik S."/>
            <person name="Lindquist E."/>
            <person name="Dockter R.B."/>
            <person name="Adam C."/>
            <person name="Molina H."/>
            <person name="Bunkerborg J."/>
            <person name="Jin E."/>
            <person name="Buchheim M."/>
            <person name="Magnuson J."/>
        </authorList>
    </citation>
    <scope>NUCLEOTIDE SEQUENCE</scope>
    <source>
        <strain evidence="1">CCAP 19/18</strain>
    </source>
</reference>
<accession>A0ABQ7G4C4</accession>
<gene>
    <name evidence="1" type="ORF">DUNSADRAFT_16033</name>
</gene>
<name>A0ABQ7G4C4_DUNSA</name>
<protein>
    <submittedName>
        <fullName evidence="1">Uncharacterized protein</fullName>
    </submittedName>
</protein>
<evidence type="ECO:0000313" key="2">
    <source>
        <dbReference type="Proteomes" id="UP000815325"/>
    </source>
</evidence>
<organism evidence="1 2">
    <name type="scientific">Dunaliella salina</name>
    <name type="common">Green alga</name>
    <name type="synonym">Protococcus salinus</name>
    <dbReference type="NCBI Taxonomy" id="3046"/>
    <lineage>
        <taxon>Eukaryota</taxon>
        <taxon>Viridiplantae</taxon>
        <taxon>Chlorophyta</taxon>
        <taxon>core chlorophytes</taxon>
        <taxon>Chlorophyceae</taxon>
        <taxon>CS clade</taxon>
        <taxon>Chlamydomonadales</taxon>
        <taxon>Dunaliellaceae</taxon>
        <taxon>Dunaliella</taxon>
    </lineage>
</organism>
<proteinExistence type="predicted"/>
<sequence length="82" mass="9024">MAQQPSSSLLALSKHQLTRLGTSVNIGLPTCIVESHIEQWSTRHMYALAYLLALSEGSYGTMVHLTPVRLGDEEITEQLQTA</sequence>